<name>A0AAD3NS39_CRYJA</name>
<evidence type="ECO:0000313" key="2">
    <source>
        <dbReference type="Proteomes" id="UP001234787"/>
    </source>
</evidence>
<dbReference type="EMBL" id="BSEH01000329">
    <property type="protein sequence ID" value="GLJ58306.1"/>
    <property type="molecule type" value="Genomic_DNA"/>
</dbReference>
<organism evidence="1 2">
    <name type="scientific">Cryptomeria japonica</name>
    <name type="common">Japanese cedar</name>
    <name type="synonym">Cupressus japonica</name>
    <dbReference type="NCBI Taxonomy" id="3369"/>
    <lineage>
        <taxon>Eukaryota</taxon>
        <taxon>Viridiplantae</taxon>
        <taxon>Streptophyta</taxon>
        <taxon>Embryophyta</taxon>
        <taxon>Tracheophyta</taxon>
        <taxon>Spermatophyta</taxon>
        <taxon>Pinopsida</taxon>
        <taxon>Pinidae</taxon>
        <taxon>Conifers II</taxon>
        <taxon>Cupressales</taxon>
        <taxon>Cupressaceae</taxon>
        <taxon>Cryptomeria</taxon>
    </lineage>
</organism>
<keyword evidence="2" id="KW-1185">Reference proteome</keyword>
<comment type="caution">
    <text evidence="1">The sequence shown here is derived from an EMBL/GenBank/DDBJ whole genome shotgun (WGS) entry which is preliminary data.</text>
</comment>
<gene>
    <name evidence="1" type="ORF">SUGI_1431240</name>
</gene>
<accession>A0AAD3NS39</accession>
<protein>
    <submittedName>
        <fullName evidence="1">Uncharacterized protein</fullName>
    </submittedName>
</protein>
<sequence length="103" mass="11787">MLSTRLFNSSEKLPFSWRYKMVASLGSPGDGILCLRTSPKRLRGIMRTPCGRSSLKWSGDCDMAESIIHFARGLRYERQRNRLQCDAAPWKVSDSVSHNLPLW</sequence>
<dbReference type="Proteomes" id="UP001234787">
    <property type="component" value="Unassembled WGS sequence"/>
</dbReference>
<proteinExistence type="predicted"/>
<dbReference type="AlphaFoldDB" id="A0AAD3NS39"/>
<reference evidence="1" key="1">
    <citation type="submission" date="2022-12" db="EMBL/GenBank/DDBJ databases">
        <title>Chromosome-Level Genome Assembly of Japanese Cedar (Cryptomeriajaponica D. Don).</title>
        <authorList>
            <person name="Fujino T."/>
            <person name="Yamaguchi K."/>
            <person name="Yokoyama T."/>
            <person name="Hamanaka T."/>
            <person name="Harazono Y."/>
            <person name="Kamada H."/>
            <person name="Kobayashi W."/>
            <person name="Ujino-Ihara T."/>
            <person name="Uchiyama K."/>
            <person name="Matsumoto A."/>
            <person name="Izuno A."/>
            <person name="Tsumura Y."/>
            <person name="Toyoda A."/>
            <person name="Shigenobu S."/>
            <person name="Moriguchi Y."/>
            <person name="Ueno S."/>
            <person name="Kasahara M."/>
        </authorList>
    </citation>
    <scope>NUCLEOTIDE SEQUENCE</scope>
</reference>
<evidence type="ECO:0000313" key="1">
    <source>
        <dbReference type="EMBL" id="GLJ58306.1"/>
    </source>
</evidence>